<proteinExistence type="inferred from homology"/>
<accession>A0A484F686</accession>
<dbReference type="InterPro" id="IPR027437">
    <property type="entry name" value="Rbsml_uS13_C"/>
</dbReference>
<comment type="subunit">
    <text evidence="6 7">Part of the 30S ribosomal subunit. Forms a loose heterodimer with protein S19. Forms two bridges to the 50S subunit in the 70S ribosome.</text>
</comment>
<dbReference type="SUPFAM" id="SSF46946">
    <property type="entry name" value="S13-like H2TH domain"/>
    <property type="match status" value="1"/>
</dbReference>
<keyword evidence="2 7" id="KW-0699">rRNA-binding</keyword>
<dbReference type="PROSITE" id="PS00646">
    <property type="entry name" value="RIBOSOMAL_S13_1"/>
    <property type="match status" value="1"/>
</dbReference>
<dbReference type="GO" id="GO:0003735">
    <property type="term" value="F:structural constituent of ribosome"/>
    <property type="evidence" value="ECO:0007669"/>
    <property type="project" value="InterPro"/>
</dbReference>
<dbReference type="FunFam" id="4.10.910.10:FF:000002">
    <property type="entry name" value="40S ribosomal protein S18"/>
    <property type="match status" value="1"/>
</dbReference>
<dbReference type="InterPro" id="IPR018269">
    <property type="entry name" value="Ribosomal_uS13_CS"/>
</dbReference>
<keyword evidence="3 7" id="KW-0694">RNA-binding</keyword>
<dbReference type="GO" id="GO:0015935">
    <property type="term" value="C:small ribosomal subunit"/>
    <property type="evidence" value="ECO:0007669"/>
    <property type="project" value="TreeGrafter"/>
</dbReference>
<keyword evidence="11" id="KW-1185">Reference proteome</keyword>
<evidence type="ECO:0000256" key="2">
    <source>
        <dbReference type="ARBA" id="ARBA00022730"/>
    </source>
</evidence>
<name>A0A484F686_9EURY</name>
<comment type="function">
    <text evidence="7">Located at the top of the head of the 30S subunit, it contacts several helices of the 16S rRNA. In the 70S ribosome it contacts the 23S rRNA (bridge B1a) and protein L5 of the 50S subunit (bridge B1b), connecting the 2 subunits; these bridges are implicated in subunit movement.</text>
</comment>
<dbReference type="Proteomes" id="UP000294855">
    <property type="component" value="Unassembled WGS sequence"/>
</dbReference>
<dbReference type="AlphaFoldDB" id="A0A484F686"/>
<dbReference type="InterPro" id="IPR010979">
    <property type="entry name" value="Ribosomal_uS13-like_H2TH"/>
</dbReference>
<reference evidence="10 11" key="1">
    <citation type="submission" date="2019-03" db="EMBL/GenBank/DDBJ databases">
        <title>Genomic Encyclopedia of Type Strains, Phase IV (KMG-IV): sequencing the most valuable type-strain genomes for metagenomic binning, comparative biology and taxonomic classification.</title>
        <authorList>
            <person name="Goeker M."/>
        </authorList>
    </citation>
    <scope>NUCLEOTIDE SEQUENCE [LARGE SCALE GENOMIC DNA]</scope>
    <source>
        <strain evidence="10 11">DSM 13328</strain>
    </source>
</reference>
<dbReference type="GO" id="GO:0005829">
    <property type="term" value="C:cytosol"/>
    <property type="evidence" value="ECO:0007669"/>
    <property type="project" value="TreeGrafter"/>
</dbReference>
<dbReference type="Gene3D" id="1.10.8.50">
    <property type="match status" value="1"/>
</dbReference>
<sequence>MAKKQKENLEEGLEPVAAEVPEEDEIKHLVRIMNTDLKGANQVQYALTGIDGIGLRISKIIAKDAGVDPKAIIGYLPDEDVAKLDAAILNIEKSTPTWMLNRQKDLMTGEDKHLLGIDIELTFKEDTNNLKKVRAYRGLRHERGLKVRGQRTKSTGRRGSTVGVRKKK</sequence>
<keyword evidence="4 7" id="KW-0689">Ribosomal protein</keyword>
<dbReference type="Pfam" id="PF00416">
    <property type="entry name" value="Ribosomal_S13"/>
    <property type="match status" value="1"/>
</dbReference>
<dbReference type="RefSeq" id="WP_133517098.1">
    <property type="nucleotide sequence ID" value="NZ_JAHDUW010000006.1"/>
</dbReference>
<organism evidence="10 11">
    <name type="scientific">Methanimicrococcus blatticola</name>
    <dbReference type="NCBI Taxonomy" id="91560"/>
    <lineage>
        <taxon>Archaea</taxon>
        <taxon>Methanobacteriati</taxon>
        <taxon>Methanobacteriota</taxon>
        <taxon>Stenosarchaea group</taxon>
        <taxon>Methanomicrobia</taxon>
        <taxon>Methanosarcinales</taxon>
        <taxon>Methanosarcinaceae</taxon>
        <taxon>Methanimicrococcus</taxon>
    </lineage>
</organism>
<evidence type="ECO:0000256" key="7">
    <source>
        <dbReference type="HAMAP-Rule" id="MF_01315"/>
    </source>
</evidence>
<gene>
    <name evidence="7" type="primary">rps13</name>
    <name evidence="10" type="ORF">C7391_0642</name>
</gene>
<dbReference type="NCBIfam" id="NF003140">
    <property type="entry name" value="PRK04053.1"/>
    <property type="match status" value="1"/>
</dbReference>
<dbReference type="PANTHER" id="PTHR10871:SF3">
    <property type="entry name" value="SMALL RIBOSOMAL SUBUNIT PROTEIN US13"/>
    <property type="match status" value="1"/>
</dbReference>
<dbReference type="OrthoDB" id="372127at2157"/>
<dbReference type="EMBL" id="SNYS01000006">
    <property type="protein sequence ID" value="TDQ70299.1"/>
    <property type="molecule type" value="Genomic_DNA"/>
</dbReference>
<dbReference type="GO" id="GO:0006412">
    <property type="term" value="P:translation"/>
    <property type="evidence" value="ECO:0007669"/>
    <property type="project" value="UniProtKB-UniRule"/>
</dbReference>
<feature type="region of interest" description="Disordered" evidence="9">
    <location>
        <begin position="148"/>
        <end position="168"/>
    </location>
</feature>
<dbReference type="PANTHER" id="PTHR10871">
    <property type="entry name" value="30S RIBOSOMAL PROTEIN S13/40S RIBOSOMAL PROTEIN S18"/>
    <property type="match status" value="1"/>
</dbReference>
<comment type="similarity">
    <text evidence="1 7 8">Belongs to the universal ribosomal protein uS13 family.</text>
</comment>
<evidence type="ECO:0000256" key="4">
    <source>
        <dbReference type="ARBA" id="ARBA00022980"/>
    </source>
</evidence>
<evidence type="ECO:0000313" key="11">
    <source>
        <dbReference type="Proteomes" id="UP000294855"/>
    </source>
</evidence>
<dbReference type="FunFam" id="1.10.8.50:FF:000001">
    <property type="entry name" value="30S ribosomal protein S13"/>
    <property type="match status" value="1"/>
</dbReference>
<evidence type="ECO:0000256" key="3">
    <source>
        <dbReference type="ARBA" id="ARBA00022884"/>
    </source>
</evidence>
<dbReference type="HAMAP" id="MF_01315">
    <property type="entry name" value="Ribosomal_uS13"/>
    <property type="match status" value="1"/>
</dbReference>
<keyword evidence="5 7" id="KW-0687">Ribonucleoprotein</keyword>
<dbReference type="Gene3D" id="4.10.910.10">
    <property type="entry name" value="30s ribosomal protein s13, domain 2"/>
    <property type="match status" value="1"/>
</dbReference>
<evidence type="ECO:0000256" key="9">
    <source>
        <dbReference type="SAM" id="MobiDB-lite"/>
    </source>
</evidence>
<evidence type="ECO:0000256" key="1">
    <source>
        <dbReference type="ARBA" id="ARBA00008080"/>
    </source>
</evidence>
<evidence type="ECO:0000256" key="8">
    <source>
        <dbReference type="RuleBase" id="RU003830"/>
    </source>
</evidence>
<evidence type="ECO:0000256" key="6">
    <source>
        <dbReference type="ARBA" id="ARBA00063089"/>
    </source>
</evidence>
<dbReference type="PIRSF" id="PIRSF002134">
    <property type="entry name" value="Ribosomal_S13"/>
    <property type="match status" value="1"/>
</dbReference>
<comment type="caution">
    <text evidence="10">The sequence shown here is derived from an EMBL/GenBank/DDBJ whole genome shotgun (WGS) entry which is preliminary data.</text>
</comment>
<protein>
    <recommendedName>
        <fullName evidence="7">Small ribosomal subunit protein uS13</fullName>
    </recommendedName>
</protein>
<dbReference type="GO" id="GO:0019843">
    <property type="term" value="F:rRNA binding"/>
    <property type="evidence" value="ECO:0007669"/>
    <property type="project" value="UniProtKB-UniRule"/>
</dbReference>
<dbReference type="InterPro" id="IPR019977">
    <property type="entry name" value="Ribosomal_uS13_archaeal"/>
</dbReference>
<dbReference type="InterPro" id="IPR001892">
    <property type="entry name" value="Ribosomal_uS13"/>
</dbReference>
<evidence type="ECO:0000313" key="10">
    <source>
        <dbReference type="EMBL" id="TDQ70299.1"/>
    </source>
</evidence>
<dbReference type="NCBIfam" id="TIGR03629">
    <property type="entry name" value="uS13_arch"/>
    <property type="match status" value="1"/>
</dbReference>
<dbReference type="PROSITE" id="PS50159">
    <property type="entry name" value="RIBOSOMAL_S13_2"/>
    <property type="match status" value="1"/>
</dbReference>
<evidence type="ECO:0000256" key="5">
    <source>
        <dbReference type="ARBA" id="ARBA00023274"/>
    </source>
</evidence>